<organism evidence="2 3">
    <name type="scientific">Rhodanobacter ginsenosidimutans</name>
    <dbReference type="NCBI Taxonomy" id="490571"/>
    <lineage>
        <taxon>Bacteria</taxon>
        <taxon>Pseudomonadati</taxon>
        <taxon>Pseudomonadota</taxon>
        <taxon>Gammaproteobacteria</taxon>
        <taxon>Lysobacterales</taxon>
        <taxon>Rhodanobacteraceae</taxon>
        <taxon>Rhodanobacter</taxon>
    </lineage>
</organism>
<dbReference type="PROSITE" id="PS51257">
    <property type="entry name" value="PROKAR_LIPOPROTEIN"/>
    <property type="match status" value="1"/>
</dbReference>
<feature type="signal peptide" evidence="1">
    <location>
        <begin position="1"/>
        <end position="24"/>
    </location>
</feature>
<evidence type="ECO:0000313" key="3">
    <source>
        <dbReference type="Proteomes" id="UP001596018"/>
    </source>
</evidence>
<dbReference type="Proteomes" id="UP001596018">
    <property type="component" value="Unassembled WGS sequence"/>
</dbReference>
<evidence type="ECO:0000313" key="2">
    <source>
        <dbReference type="EMBL" id="MFC5441517.1"/>
    </source>
</evidence>
<evidence type="ECO:0000256" key="1">
    <source>
        <dbReference type="SAM" id="SignalP"/>
    </source>
</evidence>
<keyword evidence="3" id="KW-1185">Reference proteome</keyword>
<keyword evidence="1" id="KW-0732">Signal</keyword>
<feature type="chain" id="PRO_5045259916" evidence="1">
    <location>
        <begin position="25"/>
        <end position="174"/>
    </location>
</feature>
<dbReference type="Pfam" id="PF11454">
    <property type="entry name" value="DUF3016"/>
    <property type="match status" value="1"/>
</dbReference>
<dbReference type="EMBL" id="JBHSMM010000006">
    <property type="protein sequence ID" value="MFC5441517.1"/>
    <property type="molecule type" value="Genomic_DNA"/>
</dbReference>
<accession>A0ABW0JZC6</accession>
<comment type="caution">
    <text evidence="2">The sequence shown here is derived from an EMBL/GenBank/DDBJ whole genome shotgun (WGS) entry which is preliminary data.</text>
</comment>
<sequence length="174" mass="19398">MKLSSTPLLGCLAVLALACASVHAAPPPPPPTNVTVHYTDPKLFTETKRSAFAHPIDANGYLNPLKDYIAQRASRILAPGQRLDITVTDVDLAGEYEAWHGPKLSSVRIIKNRYPPRIDLDFTLYGADGKVLRQGSRTLRDMSFMDRAGISDNDLLRYEKPMIDRWLRQGPDKL</sequence>
<proteinExistence type="predicted"/>
<gene>
    <name evidence="2" type="ORF">ACFPK0_16005</name>
</gene>
<reference evidence="3" key="1">
    <citation type="journal article" date="2019" name="Int. J. Syst. Evol. Microbiol.">
        <title>The Global Catalogue of Microorganisms (GCM) 10K type strain sequencing project: providing services to taxonomists for standard genome sequencing and annotation.</title>
        <authorList>
            <consortium name="The Broad Institute Genomics Platform"/>
            <consortium name="The Broad Institute Genome Sequencing Center for Infectious Disease"/>
            <person name="Wu L."/>
            <person name="Ma J."/>
        </authorList>
    </citation>
    <scope>NUCLEOTIDE SEQUENCE [LARGE SCALE GENOMIC DNA]</scope>
    <source>
        <strain evidence="3">KACC 12822</strain>
    </source>
</reference>
<protein>
    <submittedName>
        <fullName evidence="2">DUF3016 domain-containing protein</fullName>
    </submittedName>
</protein>
<dbReference type="RefSeq" id="WP_377342122.1">
    <property type="nucleotide sequence ID" value="NZ_JALBWS010000009.1"/>
</dbReference>
<dbReference type="InterPro" id="IPR021557">
    <property type="entry name" value="DUF3016"/>
</dbReference>
<name>A0ABW0JZC6_9GAMM</name>